<dbReference type="SUPFAM" id="SSF48439">
    <property type="entry name" value="Protein prenylyltransferase"/>
    <property type="match status" value="1"/>
</dbReference>
<evidence type="ECO:0000313" key="5">
    <source>
        <dbReference type="EMBL" id="KAK4403257.1"/>
    </source>
</evidence>
<dbReference type="PANTHER" id="PTHR11129:SF10">
    <property type="entry name" value="PROTEIN PRENYLYLTRANSFERASE SUPERFAMILY PROTEIN"/>
    <property type="match status" value="1"/>
</dbReference>
<dbReference type="GO" id="GO:0005953">
    <property type="term" value="C:CAAX-protein geranylgeranyltransferase complex"/>
    <property type="evidence" value="ECO:0007669"/>
    <property type="project" value="TreeGrafter"/>
</dbReference>
<comment type="similarity">
    <text evidence="1">Belongs to the protein prenyltransferase subunit alpha family.</text>
</comment>
<proteinExistence type="inferred from homology"/>
<dbReference type="GO" id="GO:0005965">
    <property type="term" value="C:protein farnesyltransferase complex"/>
    <property type="evidence" value="ECO:0007669"/>
    <property type="project" value="TreeGrafter"/>
</dbReference>
<evidence type="ECO:0000256" key="1">
    <source>
        <dbReference type="ARBA" id="ARBA00006734"/>
    </source>
</evidence>
<dbReference type="Proteomes" id="UP001289374">
    <property type="component" value="Unassembled WGS sequence"/>
</dbReference>
<gene>
    <name evidence="5" type="ORF">Sango_0694300</name>
</gene>
<keyword evidence="3" id="KW-0808">Transferase</keyword>
<keyword evidence="4" id="KW-0677">Repeat</keyword>
<dbReference type="InterPro" id="IPR002088">
    <property type="entry name" value="Prenyl_trans_a"/>
</dbReference>
<reference evidence="5" key="1">
    <citation type="submission" date="2020-06" db="EMBL/GenBank/DDBJ databases">
        <authorList>
            <person name="Li T."/>
            <person name="Hu X."/>
            <person name="Zhang T."/>
            <person name="Song X."/>
            <person name="Zhang H."/>
            <person name="Dai N."/>
            <person name="Sheng W."/>
            <person name="Hou X."/>
            <person name="Wei L."/>
        </authorList>
    </citation>
    <scope>NUCLEOTIDE SEQUENCE</scope>
    <source>
        <strain evidence="5">K16</strain>
        <tissue evidence="5">Leaf</tissue>
    </source>
</reference>
<dbReference type="Pfam" id="PF01239">
    <property type="entry name" value="PPTA"/>
    <property type="match status" value="2"/>
</dbReference>
<evidence type="ECO:0000256" key="4">
    <source>
        <dbReference type="ARBA" id="ARBA00022737"/>
    </source>
</evidence>
<protein>
    <submittedName>
        <fullName evidence="5">Uncharacterized protein</fullName>
    </submittedName>
</protein>
<reference evidence="5" key="2">
    <citation type="journal article" date="2024" name="Plant">
        <title>Genomic evolution and insights into agronomic trait innovations of Sesamum species.</title>
        <authorList>
            <person name="Miao H."/>
            <person name="Wang L."/>
            <person name="Qu L."/>
            <person name="Liu H."/>
            <person name="Sun Y."/>
            <person name="Le M."/>
            <person name="Wang Q."/>
            <person name="Wei S."/>
            <person name="Zheng Y."/>
            <person name="Lin W."/>
            <person name="Duan Y."/>
            <person name="Cao H."/>
            <person name="Xiong S."/>
            <person name="Wang X."/>
            <person name="Wei L."/>
            <person name="Li C."/>
            <person name="Ma Q."/>
            <person name="Ju M."/>
            <person name="Zhao R."/>
            <person name="Li G."/>
            <person name="Mu C."/>
            <person name="Tian Q."/>
            <person name="Mei H."/>
            <person name="Zhang T."/>
            <person name="Gao T."/>
            <person name="Zhang H."/>
        </authorList>
    </citation>
    <scope>NUCLEOTIDE SEQUENCE</scope>
    <source>
        <strain evidence="5">K16</strain>
    </source>
</reference>
<comment type="caution">
    <text evidence="5">The sequence shown here is derived from an EMBL/GenBank/DDBJ whole genome shotgun (WGS) entry which is preliminary data.</text>
</comment>
<dbReference type="PROSITE" id="PS51147">
    <property type="entry name" value="PFTA"/>
    <property type="match status" value="2"/>
</dbReference>
<dbReference type="PANTHER" id="PTHR11129">
    <property type="entry name" value="PROTEIN FARNESYLTRANSFERASE ALPHA SUBUNIT/RAB GERANYLGERANYL TRANSFERASE ALPHA SUBUNIT"/>
    <property type="match status" value="1"/>
</dbReference>
<dbReference type="Gene3D" id="1.25.40.120">
    <property type="entry name" value="Protein prenylyltransferase"/>
    <property type="match status" value="1"/>
</dbReference>
<dbReference type="EMBL" id="JACGWL010000004">
    <property type="protein sequence ID" value="KAK4403257.1"/>
    <property type="molecule type" value="Genomic_DNA"/>
</dbReference>
<dbReference type="GO" id="GO:0004662">
    <property type="term" value="F:CAAX-protein geranylgeranyltransferase activity"/>
    <property type="evidence" value="ECO:0007669"/>
    <property type="project" value="TreeGrafter"/>
</dbReference>
<accession>A0AAE1X1X4</accession>
<sequence>MTRPALNPSHLLNHLQAILDSDPHIMINPPPAYLFASDELGFIHPSQFTALNEELHSSSEPASLLPAEISKSNPHVARSQVKKDETLDVNSLKSSVSFVDIVDTQVMKHSRALVLLSCDFGTAWNSRKLIVSKNLVLSVLMDELRLSALVLSCSPKSERAWSHRRWVIKMMAANFSNLQDIVEKESELVKILAESSKMNYRAWNHRCWLVSYMSDSPLLQMIENLRHNNEPGGLSGAEFHQVWKQMSMFGVELQRSPQYEMLKQLVSDIGKSFLWDSMIASCTSMWYFLWKCKKVKNNIRCLPSVRLPPFGFSFFLVRAAIVLVPPYSTAHYSLGIESEVEVLLQHVQKNRVMPLPG</sequence>
<organism evidence="5 6">
    <name type="scientific">Sesamum angolense</name>
    <dbReference type="NCBI Taxonomy" id="2727404"/>
    <lineage>
        <taxon>Eukaryota</taxon>
        <taxon>Viridiplantae</taxon>
        <taxon>Streptophyta</taxon>
        <taxon>Embryophyta</taxon>
        <taxon>Tracheophyta</taxon>
        <taxon>Spermatophyta</taxon>
        <taxon>Magnoliopsida</taxon>
        <taxon>eudicotyledons</taxon>
        <taxon>Gunneridae</taxon>
        <taxon>Pentapetalae</taxon>
        <taxon>asterids</taxon>
        <taxon>lamiids</taxon>
        <taxon>Lamiales</taxon>
        <taxon>Pedaliaceae</taxon>
        <taxon>Sesamum</taxon>
    </lineage>
</organism>
<keyword evidence="2" id="KW-0637">Prenyltransferase</keyword>
<evidence type="ECO:0000256" key="3">
    <source>
        <dbReference type="ARBA" id="ARBA00022679"/>
    </source>
</evidence>
<evidence type="ECO:0000313" key="6">
    <source>
        <dbReference type="Proteomes" id="UP001289374"/>
    </source>
</evidence>
<name>A0AAE1X1X4_9LAMI</name>
<evidence type="ECO:0000256" key="2">
    <source>
        <dbReference type="ARBA" id="ARBA00022602"/>
    </source>
</evidence>
<dbReference type="AlphaFoldDB" id="A0AAE1X1X4"/>
<dbReference type="GO" id="GO:0004660">
    <property type="term" value="F:protein farnesyltransferase activity"/>
    <property type="evidence" value="ECO:0007669"/>
    <property type="project" value="TreeGrafter"/>
</dbReference>
<keyword evidence="6" id="KW-1185">Reference proteome</keyword>